<dbReference type="Gene3D" id="3.30.420.10">
    <property type="entry name" value="Ribonuclease H-like superfamily/Ribonuclease H"/>
    <property type="match status" value="1"/>
</dbReference>
<sequence>MGISWPCFHVDGQTEYSRFQGHVQYLVGPARCSDKMILQHDNARPHVAKVVKTYLETCMSWEVLPHPPYSLNIAPSDYYLFRSMVHCRSDQHFRS</sequence>
<dbReference type="InterPro" id="IPR036397">
    <property type="entry name" value="RNaseH_sf"/>
</dbReference>
<dbReference type="Proteomes" id="UP000299102">
    <property type="component" value="Unassembled WGS sequence"/>
</dbReference>
<dbReference type="InterPro" id="IPR052709">
    <property type="entry name" value="Transposase-MT_Hybrid"/>
</dbReference>
<dbReference type="AlphaFoldDB" id="A0A4C1Z7M2"/>
<evidence type="ECO:0000313" key="1">
    <source>
        <dbReference type="EMBL" id="GBP83312.1"/>
    </source>
</evidence>
<organism evidence="1 2">
    <name type="scientific">Eumeta variegata</name>
    <name type="common">Bagworm moth</name>
    <name type="synonym">Eumeta japonica</name>
    <dbReference type="NCBI Taxonomy" id="151549"/>
    <lineage>
        <taxon>Eukaryota</taxon>
        <taxon>Metazoa</taxon>
        <taxon>Ecdysozoa</taxon>
        <taxon>Arthropoda</taxon>
        <taxon>Hexapoda</taxon>
        <taxon>Insecta</taxon>
        <taxon>Pterygota</taxon>
        <taxon>Neoptera</taxon>
        <taxon>Endopterygota</taxon>
        <taxon>Lepidoptera</taxon>
        <taxon>Glossata</taxon>
        <taxon>Ditrysia</taxon>
        <taxon>Tineoidea</taxon>
        <taxon>Psychidae</taxon>
        <taxon>Oiketicinae</taxon>
        <taxon>Eumeta</taxon>
    </lineage>
</organism>
<name>A0A4C1Z7M2_EUMVA</name>
<dbReference type="STRING" id="151549.A0A4C1Z7M2"/>
<dbReference type="PANTHER" id="PTHR46060">
    <property type="entry name" value="MARINER MOS1 TRANSPOSASE-LIKE PROTEIN"/>
    <property type="match status" value="1"/>
</dbReference>
<proteinExistence type="predicted"/>
<reference evidence="1 2" key="1">
    <citation type="journal article" date="2019" name="Commun. Biol.">
        <title>The bagworm genome reveals a unique fibroin gene that provides high tensile strength.</title>
        <authorList>
            <person name="Kono N."/>
            <person name="Nakamura H."/>
            <person name="Ohtoshi R."/>
            <person name="Tomita M."/>
            <person name="Numata K."/>
            <person name="Arakawa K."/>
        </authorList>
    </citation>
    <scope>NUCLEOTIDE SEQUENCE [LARGE SCALE GENOMIC DNA]</scope>
</reference>
<dbReference type="EMBL" id="BGZK01001614">
    <property type="protein sequence ID" value="GBP83312.1"/>
    <property type="molecule type" value="Genomic_DNA"/>
</dbReference>
<dbReference type="PANTHER" id="PTHR46060:SF1">
    <property type="entry name" value="MARINER MOS1 TRANSPOSASE-LIKE PROTEIN"/>
    <property type="match status" value="1"/>
</dbReference>
<gene>
    <name evidence="1" type="ORF">EVAR_57574_1</name>
</gene>
<accession>A0A4C1Z7M2</accession>
<protein>
    <submittedName>
        <fullName evidence="1">Mariner Mos1 transposase</fullName>
    </submittedName>
</protein>
<evidence type="ECO:0000313" key="2">
    <source>
        <dbReference type="Proteomes" id="UP000299102"/>
    </source>
</evidence>
<keyword evidence="2" id="KW-1185">Reference proteome</keyword>
<dbReference type="GO" id="GO:0003676">
    <property type="term" value="F:nucleic acid binding"/>
    <property type="evidence" value="ECO:0007669"/>
    <property type="project" value="InterPro"/>
</dbReference>
<dbReference type="OrthoDB" id="616263at2759"/>
<comment type="caution">
    <text evidence="1">The sequence shown here is derived from an EMBL/GenBank/DDBJ whole genome shotgun (WGS) entry which is preliminary data.</text>
</comment>